<proteinExistence type="predicted"/>
<name>A3IMJ1_9CHRO</name>
<gene>
    <name evidence="1" type="ORF">CY0110_28414</name>
</gene>
<accession>A3IMJ1</accession>
<evidence type="ECO:0000313" key="1">
    <source>
        <dbReference type="EMBL" id="EAZ92360.1"/>
    </source>
</evidence>
<dbReference type="Proteomes" id="UP000003781">
    <property type="component" value="Unassembled WGS sequence"/>
</dbReference>
<dbReference type="EMBL" id="AAXW01000007">
    <property type="protein sequence ID" value="EAZ92360.1"/>
    <property type="molecule type" value="Genomic_DNA"/>
</dbReference>
<comment type="caution">
    <text evidence="1">The sequence shown here is derived from an EMBL/GenBank/DDBJ whole genome shotgun (WGS) entry which is preliminary data.</text>
</comment>
<protein>
    <submittedName>
        <fullName evidence="1">Uncharacterized protein</fullName>
    </submittedName>
</protein>
<reference evidence="1 2" key="1">
    <citation type="submission" date="2007-03" db="EMBL/GenBank/DDBJ databases">
        <authorList>
            <person name="Stal L."/>
            <person name="Ferriera S."/>
            <person name="Johnson J."/>
            <person name="Kravitz S."/>
            <person name="Beeson K."/>
            <person name="Sutton G."/>
            <person name="Rogers Y.-H."/>
            <person name="Friedman R."/>
            <person name="Frazier M."/>
            <person name="Venter J.C."/>
        </authorList>
    </citation>
    <scope>NUCLEOTIDE SEQUENCE [LARGE SCALE GENOMIC DNA]</scope>
    <source>
        <strain evidence="1 2">CCY0110</strain>
    </source>
</reference>
<dbReference type="RefSeq" id="WP_008274589.1">
    <property type="nucleotide sequence ID" value="NZ_AAXW01000007.1"/>
</dbReference>
<keyword evidence="2" id="KW-1185">Reference proteome</keyword>
<evidence type="ECO:0000313" key="2">
    <source>
        <dbReference type="Proteomes" id="UP000003781"/>
    </source>
</evidence>
<sequence length="82" mass="9382">MIATEKLNHKTERKEELNGAVAEKVDQKNIAITKEVLKSQTTLTQEKTSRTINQFTPHCDASNFYGKLRAVAYQELEEDQDN</sequence>
<dbReference type="AlphaFoldDB" id="A3IMJ1"/>
<organism evidence="1 2">
    <name type="scientific">Crocosphaera chwakensis CCY0110</name>
    <dbReference type="NCBI Taxonomy" id="391612"/>
    <lineage>
        <taxon>Bacteria</taxon>
        <taxon>Bacillati</taxon>
        <taxon>Cyanobacteriota</taxon>
        <taxon>Cyanophyceae</taxon>
        <taxon>Oscillatoriophycideae</taxon>
        <taxon>Chroococcales</taxon>
        <taxon>Aphanothecaceae</taxon>
        <taxon>Crocosphaera</taxon>
        <taxon>Crocosphaera chwakensis</taxon>
    </lineage>
</organism>